<dbReference type="Proteomes" id="UP000887566">
    <property type="component" value="Unplaced"/>
</dbReference>
<dbReference type="WBParaSite" id="PSAMB.scaffold1818size27645.g15040.t1">
    <property type="protein sequence ID" value="PSAMB.scaffold1818size27645.g15040.t1"/>
    <property type="gene ID" value="PSAMB.scaffold1818size27645.g15040"/>
</dbReference>
<dbReference type="PANTHER" id="PTHR46282:SF2">
    <property type="entry name" value="LEUCINE-RICH MELANOCYTE DIFFERENTIATION-ASSOCIATED PROTEIN"/>
    <property type="match status" value="1"/>
</dbReference>
<evidence type="ECO:0000313" key="2">
    <source>
        <dbReference type="WBParaSite" id="PSAMB.scaffold1818size27645.g15040.t1"/>
    </source>
</evidence>
<dbReference type="Gene3D" id="3.80.10.10">
    <property type="entry name" value="Ribonuclease Inhibitor"/>
    <property type="match status" value="1"/>
</dbReference>
<dbReference type="InterPro" id="IPR001611">
    <property type="entry name" value="Leu-rich_rpt"/>
</dbReference>
<dbReference type="SUPFAM" id="SSF52058">
    <property type="entry name" value="L domain-like"/>
    <property type="match status" value="1"/>
</dbReference>
<name>A0A914VCI0_9BILA</name>
<dbReference type="InterPro" id="IPR043313">
    <property type="entry name" value="LRMDA"/>
</dbReference>
<reference evidence="2" key="1">
    <citation type="submission" date="2022-11" db="UniProtKB">
        <authorList>
            <consortium name="WormBaseParasite"/>
        </authorList>
    </citation>
    <scope>IDENTIFICATION</scope>
</reference>
<dbReference type="PROSITE" id="PS51450">
    <property type="entry name" value="LRR"/>
    <property type="match status" value="1"/>
</dbReference>
<protein>
    <submittedName>
        <fullName evidence="2">Uncharacterized protein</fullName>
    </submittedName>
</protein>
<proteinExistence type="predicted"/>
<sequence length="168" mass="19063">MSSDLSCKLVDLSYKDLSFLPVSVSDNRHVIEHLILDGNNLTEAGLNLADLVKLQTLSLNRNQIKDVEGLLNWISLRCPNLKHLSLIGNPGWPHPVTANEPELYEKYRAYTAKMLPKLRFLDSTPLRRDDTVDQSNMQSTDLCSFLKIKYVYTGASSEGNRYIKDTHL</sequence>
<dbReference type="AlphaFoldDB" id="A0A914VCI0"/>
<dbReference type="InterPro" id="IPR032675">
    <property type="entry name" value="LRR_dom_sf"/>
</dbReference>
<accession>A0A914VCI0</accession>
<evidence type="ECO:0000313" key="1">
    <source>
        <dbReference type="Proteomes" id="UP000887566"/>
    </source>
</evidence>
<organism evidence="1 2">
    <name type="scientific">Plectus sambesii</name>
    <dbReference type="NCBI Taxonomy" id="2011161"/>
    <lineage>
        <taxon>Eukaryota</taxon>
        <taxon>Metazoa</taxon>
        <taxon>Ecdysozoa</taxon>
        <taxon>Nematoda</taxon>
        <taxon>Chromadorea</taxon>
        <taxon>Plectida</taxon>
        <taxon>Plectina</taxon>
        <taxon>Plectoidea</taxon>
        <taxon>Plectidae</taxon>
        <taxon>Plectus</taxon>
    </lineage>
</organism>
<dbReference type="PANTHER" id="PTHR46282">
    <property type="entry name" value="LEUCINE-RICH MELANOCYTE DIFFERENTIATION-ASSOCIATED PROTEIN"/>
    <property type="match status" value="1"/>
</dbReference>
<keyword evidence="1" id="KW-1185">Reference proteome</keyword>